<dbReference type="InterPro" id="IPR005229">
    <property type="entry name" value="YicC/YloC-like"/>
</dbReference>
<comment type="caution">
    <text evidence="8">The sequence shown here is derived from an EMBL/GenBank/DDBJ whole genome shotgun (WGS) entry which is preliminary data.</text>
</comment>
<evidence type="ECO:0000259" key="6">
    <source>
        <dbReference type="Pfam" id="PF03755"/>
    </source>
</evidence>
<proteinExistence type="inferred from homology"/>
<dbReference type="Pfam" id="PF08340">
    <property type="entry name" value="YicC-like_C"/>
    <property type="match status" value="1"/>
</dbReference>
<dbReference type="Proteomes" id="UP000252357">
    <property type="component" value="Unassembled WGS sequence"/>
</dbReference>
<dbReference type="RefSeq" id="WP_114401638.1">
    <property type="nucleotide sequence ID" value="NZ_QPGB01000001.1"/>
</dbReference>
<keyword evidence="4" id="KW-0378">Hydrolase</keyword>
<keyword evidence="9" id="KW-1185">Reference proteome</keyword>
<evidence type="ECO:0000256" key="3">
    <source>
        <dbReference type="ARBA" id="ARBA00022759"/>
    </source>
</evidence>
<evidence type="ECO:0000259" key="7">
    <source>
        <dbReference type="Pfam" id="PF08340"/>
    </source>
</evidence>
<dbReference type="NCBIfam" id="TIGR00255">
    <property type="entry name" value="YicC/YloC family endoribonuclease"/>
    <property type="match status" value="1"/>
</dbReference>
<organism evidence="8 9">
    <name type="scientific">Parvibium lacunae</name>
    <dbReference type="NCBI Taxonomy" id="1888893"/>
    <lineage>
        <taxon>Bacteria</taxon>
        <taxon>Pseudomonadati</taxon>
        <taxon>Pseudomonadota</taxon>
        <taxon>Betaproteobacteria</taxon>
        <taxon>Burkholderiales</taxon>
        <taxon>Alcaligenaceae</taxon>
        <taxon>Parvibium</taxon>
    </lineage>
</organism>
<feature type="domain" description="Endoribonuclease YicC-like C-terminal" evidence="7">
    <location>
        <begin position="173"/>
        <end position="291"/>
    </location>
</feature>
<evidence type="ECO:0000256" key="5">
    <source>
        <dbReference type="ARBA" id="ARBA00035648"/>
    </source>
</evidence>
<sequence length="291" mass="32567">MTGYAAANRETDAGVLSLELKSINSRFLDLQFRISDELRTYESTLREALSAAFARGKIDCRLILNRATSASPDIVVEQAMVARLIALQVQVLAVSPRSAPMGVADILKWPGVIIENALDPEELNRLIKSLIEEAITQLKAARGREGDKLSLTIQDRLQQMTDTVQRLLPLMPTVLEQQQRKLTERLRDSLKEVGGQAAGELGERIKQEVTLFGMKFDVAEELTRLQTHIGETRRILKEGGQVGKRLDFMMQEMNREANTLGSKASVIELSNAAMQLKLLIEQMREQVQNLE</sequence>
<dbReference type="EMBL" id="QPGB01000001">
    <property type="protein sequence ID" value="RCS59488.1"/>
    <property type="molecule type" value="Genomic_DNA"/>
</dbReference>
<protein>
    <submittedName>
        <fullName evidence="8">YicC family protein</fullName>
    </submittedName>
</protein>
<reference evidence="8 9" key="1">
    <citation type="journal article" date="2018" name="Int. J. Syst. Evol. Microbiol.">
        <title>Parvibium lacunae gen. nov., sp. nov., a new member of the family Alcaligenaceae isolated from a freshwater pond.</title>
        <authorList>
            <person name="Chen W.M."/>
            <person name="Xie P.B."/>
            <person name="Hsu M.Y."/>
            <person name="Sheu S.Y."/>
        </authorList>
    </citation>
    <scope>NUCLEOTIDE SEQUENCE [LARGE SCALE GENOMIC DNA]</scope>
    <source>
        <strain evidence="8 9">KMB9</strain>
    </source>
</reference>
<evidence type="ECO:0000256" key="4">
    <source>
        <dbReference type="ARBA" id="ARBA00022801"/>
    </source>
</evidence>
<dbReference type="AlphaFoldDB" id="A0A368L722"/>
<evidence type="ECO:0000256" key="1">
    <source>
        <dbReference type="ARBA" id="ARBA00001968"/>
    </source>
</evidence>
<accession>A0A368L722</accession>
<dbReference type="InterPro" id="IPR013527">
    <property type="entry name" value="YicC-like_N"/>
</dbReference>
<evidence type="ECO:0000313" key="9">
    <source>
        <dbReference type="Proteomes" id="UP000252357"/>
    </source>
</evidence>
<name>A0A368L722_9BURK</name>
<evidence type="ECO:0000313" key="8">
    <source>
        <dbReference type="EMBL" id="RCS59488.1"/>
    </source>
</evidence>
<comment type="cofactor">
    <cofactor evidence="1">
        <name>a divalent metal cation</name>
        <dbReference type="ChEBI" id="CHEBI:60240"/>
    </cofactor>
</comment>
<comment type="similarity">
    <text evidence="5">Belongs to the YicC/YloC family.</text>
</comment>
<dbReference type="GO" id="GO:0004521">
    <property type="term" value="F:RNA endonuclease activity"/>
    <property type="evidence" value="ECO:0007669"/>
    <property type="project" value="InterPro"/>
</dbReference>
<dbReference type="InterPro" id="IPR013551">
    <property type="entry name" value="YicC-like_C"/>
</dbReference>
<dbReference type="PANTHER" id="PTHR30636">
    <property type="entry name" value="UPF0701 PROTEIN YICC"/>
    <property type="match status" value="1"/>
</dbReference>
<dbReference type="GO" id="GO:0016787">
    <property type="term" value="F:hydrolase activity"/>
    <property type="evidence" value="ECO:0007669"/>
    <property type="project" value="UniProtKB-KW"/>
</dbReference>
<gene>
    <name evidence="8" type="ORF">DU000_01795</name>
</gene>
<keyword evidence="3" id="KW-0255">Endonuclease</keyword>
<keyword evidence="2" id="KW-0540">Nuclease</keyword>
<dbReference type="Pfam" id="PF03755">
    <property type="entry name" value="YicC-like_N"/>
    <property type="match status" value="1"/>
</dbReference>
<dbReference type="OrthoDB" id="9771229at2"/>
<feature type="domain" description="Endoribonuclease YicC-like N-terminal" evidence="6">
    <location>
        <begin position="1"/>
        <end position="149"/>
    </location>
</feature>
<dbReference type="PANTHER" id="PTHR30636:SF3">
    <property type="entry name" value="UPF0701 PROTEIN YICC"/>
    <property type="match status" value="1"/>
</dbReference>
<evidence type="ECO:0000256" key="2">
    <source>
        <dbReference type="ARBA" id="ARBA00022722"/>
    </source>
</evidence>